<comment type="caution">
    <text evidence="1">The sequence shown here is derived from an EMBL/GenBank/DDBJ whole genome shotgun (WGS) entry which is preliminary data.</text>
</comment>
<protein>
    <recommendedName>
        <fullName evidence="3">Helix-turn-helix domain-containing protein</fullName>
    </recommendedName>
</protein>
<gene>
    <name evidence="1" type="ORF">BJ987_007527</name>
</gene>
<proteinExistence type="predicted"/>
<sequence>MTSETPEDAIRLAAAAALVRMHPRTLRRWIDQDKLNGWRNRANNYVYVSRSQVLAVAGFAPIEAEAECEGAA</sequence>
<evidence type="ECO:0008006" key="3">
    <source>
        <dbReference type="Google" id="ProtNLM"/>
    </source>
</evidence>
<keyword evidence="2" id="KW-1185">Reference proteome</keyword>
<accession>A0ABS4QS59</accession>
<organism evidence="1 2">
    <name type="scientific">Nocardia goodfellowii</name>
    <dbReference type="NCBI Taxonomy" id="882446"/>
    <lineage>
        <taxon>Bacteria</taxon>
        <taxon>Bacillati</taxon>
        <taxon>Actinomycetota</taxon>
        <taxon>Actinomycetes</taxon>
        <taxon>Mycobacteriales</taxon>
        <taxon>Nocardiaceae</taxon>
        <taxon>Nocardia</taxon>
    </lineage>
</organism>
<name>A0ABS4QS59_9NOCA</name>
<evidence type="ECO:0000313" key="1">
    <source>
        <dbReference type="EMBL" id="MBP2194549.1"/>
    </source>
</evidence>
<dbReference type="Proteomes" id="UP001519325">
    <property type="component" value="Unassembled WGS sequence"/>
</dbReference>
<dbReference type="SUPFAM" id="SSF46955">
    <property type="entry name" value="Putative DNA-binding domain"/>
    <property type="match status" value="1"/>
</dbReference>
<dbReference type="RefSeq" id="WP_209899855.1">
    <property type="nucleotide sequence ID" value="NZ_JAGGMR010000002.1"/>
</dbReference>
<reference evidence="1 2" key="1">
    <citation type="submission" date="2021-03" db="EMBL/GenBank/DDBJ databases">
        <title>Sequencing the genomes of 1000 actinobacteria strains.</title>
        <authorList>
            <person name="Klenk H.-P."/>
        </authorList>
    </citation>
    <scope>NUCLEOTIDE SEQUENCE [LARGE SCALE GENOMIC DNA]</scope>
    <source>
        <strain evidence="1 2">DSM 45516</strain>
    </source>
</reference>
<evidence type="ECO:0000313" key="2">
    <source>
        <dbReference type="Proteomes" id="UP001519325"/>
    </source>
</evidence>
<dbReference type="EMBL" id="JAGGMR010000002">
    <property type="protein sequence ID" value="MBP2194549.1"/>
    <property type="molecule type" value="Genomic_DNA"/>
</dbReference>
<dbReference type="Gene3D" id="1.10.1660.10">
    <property type="match status" value="1"/>
</dbReference>
<dbReference type="InterPro" id="IPR009061">
    <property type="entry name" value="DNA-bd_dom_put_sf"/>
</dbReference>